<dbReference type="EMBL" id="NJEU01000355">
    <property type="protein sequence ID" value="PHH75741.1"/>
    <property type="molecule type" value="Genomic_DNA"/>
</dbReference>
<dbReference type="Pfam" id="PF00155">
    <property type="entry name" value="Aminotran_1_2"/>
    <property type="match status" value="1"/>
</dbReference>
<evidence type="ECO:0000313" key="2">
    <source>
        <dbReference type="EMBL" id="PHH75741.1"/>
    </source>
</evidence>
<dbReference type="SUPFAM" id="SSF53383">
    <property type="entry name" value="PLP-dependent transferases"/>
    <property type="match status" value="1"/>
</dbReference>
<dbReference type="Gene3D" id="3.40.640.10">
    <property type="entry name" value="Type I PLP-dependent aspartate aminotransferase-like (Major domain)"/>
    <property type="match status" value="1"/>
</dbReference>
<name>A0A2C5Z9A1_9HYPO</name>
<dbReference type="InterPro" id="IPR004839">
    <property type="entry name" value="Aminotransferase_I/II_large"/>
</dbReference>
<accession>A0A2C5Z9A1</accession>
<keyword evidence="3" id="KW-1185">Reference proteome</keyword>
<dbReference type="Proteomes" id="UP000224854">
    <property type="component" value="Unassembled WGS sequence"/>
</dbReference>
<protein>
    <recommendedName>
        <fullName evidence="1">Aminotransferase class I/classII large domain-containing protein</fullName>
    </recommendedName>
</protein>
<comment type="caution">
    <text evidence="2">The sequence shown here is derived from an EMBL/GenBank/DDBJ whole genome shotgun (WGS) entry which is preliminary data.</text>
</comment>
<dbReference type="InterPro" id="IPR015424">
    <property type="entry name" value="PyrdxlP-dep_Trfase"/>
</dbReference>
<proteinExistence type="predicted"/>
<evidence type="ECO:0000259" key="1">
    <source>
        <dbReference type="Pfam" id="PF00155"/>
    </source>
</evidence>
<dbReference type="OrthoDB" id="7042322at2759"/>
<organism evidence="2 3">
    <name type="scientific">Ophiocordyceps australis</name>
    <dbReference type="NCBI Taxonomy" id="1399860"/>
    <lineage>
        <taxon>Eukaryota</taxon>
        <taxon>Fungi</taxon>
        <taxon>Dikarya</taxon>
        <taxon>Ascomycota</taxon>
        <taxon>Pezizomycotina</taxon>
        <taxon>Sordariomycetes</taxon>
        <taxon>Hypocreomycetidae</taxon>
        <taxon>Hypocreales</taxon>
        <taxon>Ophiocordycipitaceae</taxon>
        <taxon>Ophiocordyceps</taxon>
    </lineage>
</organism>
<gene>
    <name evidence="2" type="ORF">CDD82_4307</name>
</gene>
<sequence>MATPASHAQASLAGARYGLSERAAYNSLQDQPWDTIEKMMTNIWSPDNTNGLVHLGVAENTLLYKEVATHINNSSTIIPDHHLGYGVGPRGSPRLKKALVSFFNSEFRAHEPVLEKEILILPGVMALIDALAWSICNDGEGIIVPVPFYTGFKPATSTRARGVLVPASIQSVGKYQCLDDVFDPEINRKALEDALLRATQNGVKVRAVMLTKYEIPKLRKLFNLEPPLTHDAPVLITRWEDAM</sequence>
<reference evidence="2 3" key="1">
    <citation type="submission" date="2017-06" db="EMBL/GenBank/DDBJ databases">
        <title>Ant-infecting Ophiocordyceps genomes reveal a high diversity of potential behavioral manipulation genes and a possible major role for enterotoxins.</title>
        <authorList>
            <person name="De Bekker C."/>
            <person name="Evans H.C."/>
            <person name="Brachmann A."/>
            <person name="Hughes D.P."/>
        </authorList>
    </citation>
    <scope>NUCLEOTIDE SEQUENCE [LARGE SCALE GENOMIC DNA]</scope>
    <source>
        <strain evidence="2 3">1348a</strain>
    </source>
</reference>
<feature type="domain" description="Aminotransferase class I/classII large" evidence="1">
    <location>
        <begin position="89"/>
        <end position="210"/>
    </location>
</feature>
<dbReference type="AlphaFoldDB" id="A0A2C5Z9A1"/>
<dbReference type="InterPro" id="IPR015421">
    <property type="entry name" value="PyrdxlP-dep_Trfase_major"/>
</dbReference>
<evidence type="ECO:0000313" key="3">
    <source>
        <dbReference type="Proteomes" id="UP000224854"/>
    </source>
</evidence>
<dbReference type="GO" id="GO:0030170">
    <property type="term" value="F:pyridoxal phosphate binding"/>
    <property type="evidence" value="ECO:0007669"/>
    <property type="project" value="InterPro"/>
</dbReference>